<organism evidence="3 4">
    <name type="scientific">Blomia tropicalis</name>
    <name type="common">Mite</name>
    <dbReference type="NCBI Taxonomy" id="40697"/>
    <lineage>
        <taxon>Eukaryota</taxon>
        <taxon>Metazoa</taxon>
        <taxon>Ecdysozoa</taxon>
        <taxon>Arthropoda</taxon>
        <taxon>Chelicerata</taxon>
        <taxon>Arachnida</taxon>
        <taxon>Acari</taxon>
        <taxon>Acariformes</taxon>
        <taxon>Sarcoptiformes</taxon>
        <taxon>Astigmata</taxon>
        <taxon>Glycyphagoidea</taxon>
        <taxon>Echimyopodidae</taxon>
        <taxon>Blomia</taxon>
    </lineage>
</organism>
<feature type="transmembrane region" description="Helical" evidence="2">
    <location>
        <begin position="72"/>
        <end position="93"/>
    </location>
</feature>
<keyword evidence="4" id="KW-1185">Reference proteome</keyword>
<feature type="transmembrane region" description="Helical" evidence="2">
    <location>
        <begin position="6"/>
        <end position="26"/>
    </location>
</feature>
<feature type="compositionally biased region" description="Low complexity" evidence="1">
    <location>
        <begin position="154"/>
        <end position="167"/>
    </location>
</feature>
<keyword evidence="2" id="KW-1133">Transmembrane helix</keyword>
<dbReference type="InterPro" id="IPR006631">
    <property type="entry name" value="DM4_12"/>
</dbReference>
<comment type="caution">
    <text evidence="3">The sequence shown here is derived from an EMBL/GenBank/DDBJ whole genome shotgun (WGS) entry which is preliminary data.</text>
</comment>
<gene>
    <name evidence="3" type="ORF">RDWZM_000876</name>
</gene>
<feature type="region of interest" description="Disordered" evidence="1">
    <location>
        <begin position="142"/>
        <end position="175"/>
    </location>
</feature>
<keyword evidence="2" id="KW-0812">Transmembrane</keyword>
<protein>
    <submittedName>
        <fullName evidence="3">Uncharacterized protein</fullName>
    </submittedName>
</protein>
<proteinExistence type="predicted"/>
<name>A0A9Q0MAN7_BLOTA</name>
<evidence type="ECO:0000313" key="3">
    <source>
        <dbReference type="EMBL" id="KAJ6222331.1"/>
    </source>
</evidence>
<reference evidence="3" key="1">
    <citation type="submission" date="2022-12" db="EMBL/GenBank/DDBJ databases">
        <title>Genome assemblies of Blomia tropicalis.</title>
        <authorList>
            <person name="Cui Y."/>
        </authorList>
    </citation>
    <scope>NUCLEOTIDE SEQUENCE</scope>
    <source>
        <tissue evidence="3">Adult mites</tissue>
    </source>
</reference>
<dbReference type="Pfam" id="PF07841">
    <property type="entry name" value="DM4_12"/>
    <property type="match status" value="1"/>
</dbReference>
<dbReference type="EMBL" id="JAPWDV010000001">
    <property type="protein sequence ID" value="KAJ6222331.1"/>
    <property type="molecule type" value="Genomic_DNA"/>
</dbReference>
<dbReference type="Proteomes" id="UP001142055">
    <property type="component" value="Chromosome 1"/>
</dbReference>
<keyword evidence="2" id="KW-0472">Membrane</keyword>
<accession>A0A9Q0MAN7</accession>
<evidence type="ECO:0000313" key="4">
    <source>
        <dbReference type="Proteomes" id="UP001142055"/>
    </source>
</evidence>
<evidence type="ECO:0000256" key="1">
    <source>
        <dbReference type="SAM" id="MobiDB-lite"/>
    </source>
</evidence>
<dbReference type="AlphaFoldDB" id="A0A9Q0MAN7"/>
<sequence length="623" mass="70225">MNYKSIAIIFVISLFSLLSFDSGDCARFRFRWKQRQSSRDDYYRPYQTYINPFTSQNRVTNRFLLSPRQNPLINTLLGGPLALATFLFAIPLIPSLLMTPLALAGIPPALNVLQNFMSAIPNGKPMNTIISALSDPLSQIASTLSDGQSEEVEGAAASSASTSTGSTIVTKPSSPLGQMDSLRNIAKMFRSVLSRRNFMLKPFTASSSSSSSSTENIISELLETTGTTSSSTENKVPDVLETIDELLPHSIIANHTNAKLGLNNNNNNNETSSIGDNPINDLNKSIRAMDTIVTSIRDVYSVIRNGLRRYEITDTDCQSRIVCEIHQKVVARNKMLKTFSLNAIDLLSLEKHIDTWSSLNDRSRRTIKYYINAAKKGFGDKDCIKEFDNCPTLSTRSLIWNLFSRLLSINNSTNRRIAPSLDPNQTAQLARKLGANAMMSSFLFSFSVVPLLMAITSLFTPAPHGFYGRYKRALVNESHLYRHLPLMNRDDTRRFLSLFETTLMNRKIYNEDCKRYYSCKVFRTAIRSGSFPTLPDLEYALLNVFGIVAERYDYKLDLIPTVKMYHEIATNAYKGIQCSHMYPCSMIHGHNHHNLHNQYHHGLRLPSNVNATRPIIKKNQRKH</sequence>
<evidence type="ECO:0000256" key="2">
    <source>
        <dbReference type="SAM" id="Phobius"/>
    </source>
</evidence>